<feature type="compositionally biased region" description="Basic and acidic residues" evidence="1">
    <location>
        <begin position="429"/>
        <end position="443"/>
    </location>
</feature>
<protein>
    <recommendedName>
        <fullName evidence="2">J domain-containing protein</fullName>
    </recommendedName>
</protein>
<reference evidence="3" key="1">
    <citation type="journal article" date="2020" name="Stud. Mycol.">
        <title>101 Dothideomycetes genomes: a test case for predicting lifestyles and emergence of pathogens.</title>
        <authorList>
            <person name="Haridas S."/>
            <person name="Albert R."/>
            <person name="Binder M."/>
            <person name="Bloem J."/>
            <person name="Labutti K."/>
            <person name="Salamov A."/>
            <person name="Andreopoulos B."/>
            <person name="Baker S."/>
            <person name="Barry K."/>
            <person name="Bills G."/>
            <person name="Bluhm B."/>
            <person name="Cannon C."/>
            <person name="Castanera R."/>
            <person name="Culley D."/>
            <person name="Daum C."/>
            <person name="Ezra D."/>
            <person name="Gonzalez J."/>
            <person name="Henrissat B."/>
            <person name="Kuo A."/>
            <person name="Liang C."/>
            <person name="Lipzen A."/>
            <person name="Lutzoni F."/>
            <person name="Magnuson J."/>
            <person name="Mondo S."/>
            <person name="Nolan M."/>
            <person name="Ohm R."/>
            <person name="Pangilinan J."/>
            <person name="Park H.-J."/>
            <person name="Ramirez L."/>
            <person name="Alfaro M."/>
            <person name="Sun H."/>
            <person name="Tritt A."/>
            <person name="Yoshinaga Y."/>
            <person name="Zwiers L.-H."/>
            <person name="Turgeon B."/>
            <person name="Goodwin S."/>
            <person name="Spatafora J."/>
            <person name="Crous P."/>
            <person name="Grigoriev I."/>
        </authorList>
    </citation>
    <scope>NUCLEOTIDE SEQUENCE</scope>
    <source>
        <strain evidence="3">CBS 279.74</strain>
    </source>
</reference>
<feature type="region of interest" description="Disordered" evidence="1">
    <location>
        <begin position="427"/>
        <end position="449"/>
    </location>
</feature>
<dbReference type="AlphaFoldDB" id="A0A6G1K9N0"/>
<feature type="domain" description="J" evidence="2">
    <location>
        <begin position="188"/>
        <end position="255"/>
    </location>
</feature>
<evidence type="ECO:0000313" key="4">
    <source>
        <dbReference type="Proteomes" id="UP000799428"/>
    </source>
</evidence>
<evidence type="ECO:0000259" key="2">
    <source>
        <dbReference type="PROSITE" id="PS50076"/>
    </source>
</evidence>
<dbReference type="OrthoDB" id="10250354at2759"/>
<organism evidence="3 4">
    <name type="scientific">Pleomassaria siparia CBS 279.74</name>
    <dbReference type="NCBI Taxonomy" id="1314801"/>
    <lineage>
        <taxon>Eukaryota</taxon>
        <taxon>Fungi</taxon>
        <taxon>Dikarya</taxon>
        <taxon>Ascomycota</taxon>
        <taxon>Pezizomycotina</taxon>
        <taxon>Dothideomycetes</taxon>
        <taxon>Pleosporomycetidae</taxon>
        <taxon>Pleosporales</taxon>
        <taxon>Pleomassariaceae</taxon>
        <taxon>Pleomassaria</taxon>
    </lineage>
</organism>
<sequence>MAPKRAPAHPEKRSPRSHPKQPTPLQVNARQPRGDTAPTRRRACMDCPESPVPCSTDSLCTPSRYQPRSQTTGLATDRFCANGLRNNSIQAATPTMQFRASTVGARMRSVYTSARHKCNGGIQKTQTMLHTYKRLIYATAIALGLLSHPLSLAHANITHYANTPSPHLTFLPSMNQTQPYPTWLHVSNPYTVLGLPEPLVQGWVPPSRVIDSQYRKASKSWHTDKWAARGFASPKEALTAYSRLTKAKERFDEYWENPYRGHRIFGVDGVNMADVIGHTEWDCKFRRWECMEPLPHYGKNCNGVCTWRSAAQHAYKAAITPVEQQQDVFFSMASHCPCSLGKLFNDLKTNLEPSRIPPSGMRRYYERSPTLAQSWNPVLIAFKWYGHMGIKPWNWDRDTKTRFQIGGKGLGWTVSDDFKDCSIPQECETELREENGGDERKDEQEEGSE</sequence>
<gene>
    <name evidence="3" type="ORF">K504DRAFT_503141</name>
</gene>
<dbReference type="InterPro" id="IPR001623">
    <property type="entry name" value="DnaJ_domain"/>
</dbReference>
<dbReference type="SUPFAM" id="SSF46565">
    <property type="entry name" value="Chaperone J-domain"/>
    <property type="match status" value="1"/>
</dbReference>
<dbReference type="Proteomes" id="UP000799428">
    <property type="component" value="Unassembled WGS sequence"/>
</dbReference>
<keyword evidence="4" id="KW-1185">Reference proteome</keyword>
<name>A0A6G1K9N0_9PLEO</name>
<dbReference type="InterPro" id="IPR036869">
    <property type="entry name" value="J_dom_sf"/>
</dbReference>
<evidence type="ECO:0000313" key="3">
    <source>
        <dbReference type="EMBL" id="KAF2709141.1"/>
    </source>
</evidence>
<proteinExistence type="predicted"/>
<accession>A0A6G1K9N0</accession>
<dbReference type="PROSITE" id="PS50076">
    <property type="entry name" value="DNAJ_2"/>
    <property type="match status" value="1"/>
</dbReference>
<evidence type="ECO:0000256" key="1">
    <source>
        <dbReference type="SAM" id="MobiDB-lite"/>
    </source>
</evidence>
<feature type="region of interest" description="Disordered" evidence="1">
    <location>
        <begin position="1"/>
        <end position="44"/>
    </location>
</feature>
<dbReference type="EMBL" id="MU005771">
    <property type="protein sequence ID" value="KAF2709141.1"/>
    <property type="molecule type" value="Genomic_DNA"/>
</dbReference>